<dbReference type="Gene3D" id="1.20.1250.20">
    <property type="entry name" value="MFS general substrate transporter like domains"/>
    <property type="match status" value="1"/>
</dbReference>
<dbReference type="WBParaSite" id="ACRNAN_scaffold1511.g30864.t1">
    <property type="protein sequence ID" value="ACRNAN_scaffold1511.g30864.t1"/>
    <property type="gene ID" value="ACRNAN_scaffold1511.g30864"/>
</dbReference>
<reference evidence="3" key="1">
    <citation type="submission" date="2022-11" db="UniProtKB">
        <authorList>
            <consortium name="WormBaseParasite"/>
        </authorList>
    </citation>
    <scope>IDENTIFICATION</scope>
</reference>
<organism evidence="2 3">
    <name type="scientific">Acrobeloides nanus</name>
    <dbReference type="NCBI Taxonomy" id="290746"/>
    <lineage>
        <taxon>Eukaryota</taxon>
        <taxon>Metazoa</taxon>
        <taxon>Ecdysozoa</taxon>
        <taxon>Nematoda</taxon>
        <taxon>Chromadorea</taxon>
        <taxon>Rhabditida</taxon>
        <taxon>Tylenchina</taxon>
        <taxon>Cephalobomorpha</taxon>
        <taxon>Cephaloboidea</taxon>
        <taxon>Cephalobidae</taxon>
        <taxon>Acrobeloides</taxon>
    </lineage>
</organism>
<protein>
    <submittedName>
        <fullName evidence="3">Uncharacterized protein</fullName>
    </submittedName>
</protein>
<dbReference type="GO" id="GO:0090482">
    <property type="term" value="F:vitamin transmembrane transporter activity"/>
    <property type="evidence" value="ECO:0007669"/>
    <property type="project" value="InterPro"/>
</dbReference>
<dbReference type="Pfam" id="PF01770">
    <property type="entry name" value="Folate_carrier"/>
    <property type="match status" value="1"/>
</dbReference>
<accession>A0A914CWB6</accession>
<dbReference type="InterPro" id="IPR002666">
    <property type="entry name" value="Folate_carrier"/>
</dbReference>
<evidence type="ECO:0000313" key="3">
    <source>
        <dbReference type="WBParaSite" id="ACRNAN_scaffold1511.g30864.t1"/>
    </source>
</evidence>
<comment type="similarity">
    <text evidence="1">Belongs to the reduced folate carrier (RFC) transporter (TC 2.A.48) family.</text>
</comment>
<dbReference type="AlphaFoldDB" id="A0A914CWB6"/>
<proteinExistence type="inferred from homology"/>
<keyword evidence="2" id="KW-1185">Reference proteome</keyword>
<dbReference type="InterPro" id="IPR036259">
    <property type="entry name" value="MFS_trans_sf"/>
</dbReference>
<dbReference type="Proteomes" id="UP000887540">
    <property type="component" value="Unplaced"/>
</dbReference>
<name>A0A914CWB6_9BILA</name>
<dbReference type="PANTHER" id="PTHR10686:SF18">
    <property type="entry name" value="IP11787P-RELATED"/>
    <property type="match status" value="1"/>
</dbReference>
<evidence type="ECO:0000256" key="1">
    <source>
        <dbReference type="ARBA" id="ARBA00005773"/>
    </source>
</evidence>
<dbReference type="PANTHER" id="PTHR10686">
    <property type="entry name" value="FOLATE TRANSPORTER"/>
    <property type="match status" value="1"/>
</dbReference>
<sequence>MLPFVRWKEVVTRETELKESINDETIAYQTLPENYKEFVIGCVKNFTRRTKKVFTDLHVLKWSIWWAMATCGQFQVGNYIQTLWAEEQPTDADNYNGFVEAANTMISTIIILLLQKLKINWNKWGEFWLAIASIFDFGVLLFMALTKSLWVMYIGYAIFRVIYQAMITIAQ</sequence>
<dbReference type="GO" id="GO:0005886">
    <property type="term" value="C:plasma membrane"/>
    <property type="evidence" value="ECO:0007669"/>
    <property type="project" value="TreeGrafter"/>
</dbReference>
<evidence type="ECO:0000313" key="2">
    <source>
        <dbReference type="Proteomes" id="UP000887540"/>
    </source>
</evidence>
<dbReference type="SUPFAM" id="SSF103473">
    <property type="entry name" value="MFS general substrate transporter"/>
    <property type="match status" value="1"/>
</dbReference>